<reference evidence="6" key="1">
    <citation type="submission" date="2021-02" db="EMBL/GenBank/DDBJ databases">
        <authorList>
            <person name="Dougan E. K."/>
            <person name="Rhodes N."/>
            <person name="Thang M."/>
            <person name="Chan C."/>
        </authorList>
    </citation>
    <scope>NUCLEOTIDE SEQUENCE</scope>
</reference>
<dbReference type="Pfam" id="PF13855">
    <property type="entry name" value="LRR_8"/>
    <property type="match status" value="1"/>
</dbReference>
<dbReference type="GO" id="GO:0005737">
    <property type="term" value="C:cytoplasm"/>
    <property type="evidence" value="ECO:0007669"/>
    <property type="project" value="UniProtKB-SubCell"/>
</dbReference>
<evidence type="ECO:0000256" key="4">
    <source>
        <dbReference type="ARBA" id="ARBA00022737"/>
    </source>
</evidence>
<proteinExistence type="predicted"/>
<feature type="non-terminal residue" evidence="6">
    <location>
        <position position="1"/>
    </location>
</feature>
<evidence type="ECO:0008006" key="8">
    <source>
        <dbReference type="Google" id="ProtNLM"/>
    </source>
</evidence>
<evidence type="ECO:0000256" key="3">
    <source>
        <dbReference type="ARBA" id="ARBA00022614"/>
    </source>
</evidence>
<dbReference type="InterPro" id="IPR003591">
    <property type="entry name" value="Leu-rich_rpt_typical-subtyp"/>
</dbReference>
<dbReference type="Gene3D" id="3.80.10.10">
    <property type="entry name" value="Ribonuclease Inhibitor"/>
    <property type="match status" value="1"/>
</dbReference>
<keyword evidence="4" id="KW-0677">Repeat</keyword>
<dbReference type="EMBL" id="CAJNNW010024653">
    <property type="protein sequence ID" value="CAE8673542.1"/>
    <property type="molecule type" value="Genomic_DNA"/>
</dbReference>
<dbReference type="PANTHER" id="PTHR22710">
    <property type="entry name" value="X-RAY RADIATION RESISTANCE ASSOCIATED PROTEIN 1 XRRA1"/>
    <property type="match status" value="1"/>
</dbReference>
<evidence type="ECO:0000256" key="2">
    <source>
        <dbReference type="ARBA" id="ARBA00022490"/>
    </source>
</evidence>
<accession>A0A813JBI1</accession>
<organism evidence="6 7">
    <name type="scientific">Polarella glacialis</name>
    <name type="common">Dinoflagellate</name>
    <dbReference type="NCBI Taxonomy" id="89957"/>
    <lineage>
        <taxon>Eukaryota</taxon>
        <taxon>Sar</taxon>
        <taxon>Alveolata</taxon>
        <taxon>Dinophyceae</taxon>
        <taxon>Suessiales</taxon>
        <taxon>Suessiaceae</taxon>
        <taxon>Polarella</taxon>
    </lineage>
</organism>
<dbReference type="SMART" id="SM00369">
    <property type="entry name" value="LRR_TYP"/>
    <property type="match status" value="2"/>
</dbReference>
<dbReference type="InterPro" id="IPR032675">
    <property type="entry name" value="LRR_dom_sf"/>
</dbReference>
<comment type="caution">
    <text evidence="6">The sequence shown here is derived from an EMBL/GenBank/DDBJ whole genome shotgun (WGS) entry which is preliminary data.</text>
</comment>
<sequence>FQEVPGSVPPLALLLVVLFLLLLLLVLFLLLLLLLLLLLPLLLYPRSLASPRRLRGTGPAYGGQQLTMTIEPPAESNTMALQNSTAEGSSEYIEGRLLDGFLLLAAGGSNSPDEVVTVNLSSLNIVDVAEEDLAFFGHLDRLDVSDNQLGYEHVLEQLSRVPKLSTLNLACNSISSLQVPANIFRHLEALDLSFNGLHGDVLSQLARLSSLITLNLSSNCISSVPPEEELLGLQ</sequence>
<dbReference type="PANTHER" id="PTHR22710:SF2">
    <property type="entry name" value="X-RAY RADIATION RESISTANCE-ASSOCIATED PROTEIN 1"/>
    <property type="match status" value="1"/>
</dbReference>
<comment type="subcellular location">
    <subcellularLocation>
        <location evidence="1">Cytoplasm</location>
    </subcellularLocation>
</comment>
<keyword evidence="5" id="KW-0472">Membrane</keyword>
<keyword evidence="5" id="KW-1133">Transmembrane helix</keyword>
<dbReference type="InterPro" id="IPR001611">
    <property type="entry name" value="Leu-rich_rpt"/>
</dbReference>
<keyword evidence="5" id="KW-0812">Transmembrane</keyword>
<gene>
    <name evidence="6" type="ORF">PGLA2088_LOCUS18584</name>
</gene>
<keyword evidence="3" id="KW-0433">Leucine-rich repeat</keyword>
<keyword evidence="2" id="KW-0963">Cytoplasm</keyword>
<dbReference type="AlphaFoldDB" id="A0A813JBI1"/>
<evidence type="ECO:0000256" key="1">
    <source>
        <dbReference type="ARBA" id="ARBA00004496"/>
    </source>
</evidence>
<dbReference type="SUPFAM" id="SSF52058">
    <property type="entry name" value="L domain-like"/>
    <property type="match status" value="1"/>
</dbReference>
<protein>
    <recommendedName>
        <fullName evidence="8">Leucine-rich repeat-containing protein 51</fullName>
    </recommendedName>
</protein>
<feature type="non-terminal residue" evidence="6">
    <location>
        <position position="234"/>
    </location>
</feature>
<feature type="transmembrane region" description="Helical" evidence="5">
    <location>
        <begin position="12"/>
        <end position="45"/>
    </location>
</feature>
<evidence type="ECO:0000313" key="6">
    <source>
        <dbReference type="EMBL" id="CAE8673542.1"/>
    </source>
</evidence>
<dbReference type="Proteomes" id="UP000626109">
    <property type="component" value="Unassembled WGS sequence"/>
</dbReference>
<dbReference type="GO" id="GO:0005634">
    <property type="term" value="C:nucleus"/>
    <property type="evidence" value="ECO:0007669"/>
    <property type="project" value="TreeGrafter"/>
</dbReference>
<evidence type="ECO:0000256" key="5">
    <source>
        <dbReference type="SAM" id="Phobius"/>
    </source>
</evidence>
<dbReference type="PROSITE" id="PS51450">
    <property type="entry name" value="LRR"/>
    <property type="match status" value="1"/>
</dbReference>
<name>A0A813JBI1_POLGL</name>
<evidence type="ECO:0000313" key="7">
    <source>
        <dbReference type="Proteomes" id="UP000626109"/>
    </source>
</evidence>